<sequence>MPYEPKIYRELYKEKDLYHFQVTIEETDLDIAIRQERFNPKIKDMVYLLVQKERLLLKDYIKKDPEFIKALEPYAPLPGAPLSALSMSKAAQLAGVGPMAAVAGYFSEIVGKMLSNYSGEVIVENGGDIWLKLKKTRTVGIFAGNSPFSNRIGLEINPNRTPLGICTSSGTVGHSLSFGKADAMVIVAESAILADAVATAACNMVKSERDLERAVNFALDIPGVIGALSILGDKMAAKGYIRLVTL</sequence>
<dbReference type="RefSeq" id="WP_068748359.1">
    <property type="nucleotide sequence ID" value="NZ_LOHZ01000028.1"/>
</dbReference>
<dbReference type="InterPro" id="IPR003374">
    <property type="entry name" value="ApbE-like_sf"/>
</dbReference>
<accession>A0A162MJ69</accession>
<protein>
    <recommendedName>
        <fullName evidence="3">Thiamine biosynthesis protein ApbE</fullName>
    </recommendedName>
</protein>
<comment type="caution">
    <text evidence="1">The sequence shown here is derived from an EMBL/GenBank/DDBJ whole genome shotgun (WGS) entry which is preliminary data.</text>
</comment>
<proteinExistence type="predicted"/>
<reference evidence="1 2" key="1">
    <citation type="submission" date="2015-12" db="EMBL/GenBank/DDBJ databases">
        <title>Draft genome of Thermovenabulum gondwanense isolated from a red thermophilic microbial mat colonisisng an outflow channel of a bore well.</title>
        <authorList>
            <person name="Patel B.K."/>
        </authorList>
    </citation>
    <scope>NUCLEOTIDE SEQUENCE [LARGE SCALE GENOMIC DNA]</scope>
    <source>
        <strain evidence="1 2">R270</strain>
    </source>
</reference>
<dbReference type="SUPFAM" id="SSF143631">
    <property type="entry name" value="ApbE-like"/>
    <property type="match status" value="1"/>
</dbReference>
<dbReference type="AlphaFoldDB" id="A0A162MJ69"/>
<evidence type="ECO:0008006" key="3">
    <source>
        <dbReference type="Google" id="ProtNLM"/>
    </source>
</evidence>
<gene>
    <name evidence="1" type="ORF">ATZ99_12240</name>
</gene>
<dbReference type="Proteomes" id="UP000075737">
    <property type="component" value="Unassembled WGS sequence"/>
</dbReference>
<dbReference type="NCBIfam" id="NF003323">
    <property type="entry name" value="PRK04334.1-3"/>
    <property type="match status" value="1"/>
</dbReference>
<dbReference type="OrthoDB" id="9787842at2"/>
<dbReference type="InterPro" id="IPR007183">
    <property type="entry name" value="UPF0280"/>
</dbReference>
<organism evidence="1 2">
    <name type="scientific">Thermovenabulum gondwanense</name>
    <dbReference type="NCBI Taxonomy" id="520767"/>
    <lineage>
        <taxon>Bacteria</taxon>
        <taxon>Bacillati</taxon>
        <taxon>Bacillota</taxon>
        <taxon>Clostridia</taxon>
        <taxon>Thermosediminibacterales</taxon>
        <taxon>Thermosediminibacteraceae</taxon>
        <taxon>Thermovenabulum</taxon>
    </lineage>
</organism>
<dbReference type="EMBL" id="LOHZ01000028">
    <property type="protein sequence ID" value="KYO66342.1"/>
    <property type="molecule type" value="Genomic_DNA"/>
</dbReference>
<name>A0A162MJ69_9FIRM</name>
<keyword evidence="2" id="KW-1185">Reference proteome</keyword>
<evidence type="ECO:0000313" key="2">
    <source>
        <dbReference type="Proteomes" id="UP000075737"/>
    </source>
</evidence>
<dbReference type="PIRSF" id="PIRSF006421">
    <property type="entry name" value="UCP006421"/>
    <property type="match status" value="1"/>
</dbReference>
<dbReference type="Gene3D" id="3.10.520.10">
    <property type="entry name" value="ApbE-like domains"/>
    <property type="match status" value="1"/>
</dbReference>
<evidence type="ECO:0000313" key="1">
    <source>
        <dbReference type="EMBL" id="KYO66342.1"/>
    </source>
</evidence>
<dbReference type="STRING" id="520767.ATZ99_12240"/>